<evidence type="ECO:0000259" key="5">
    <source>
        <dbReference type="Pfam" id="PF00669"/>
    </source>
</evidence>
<comment type="subcellular location">
    <subcellularLocation>
        <location evidence="4">Secreted</location>
    </subcellularLocation>
    <subcellularLocation>
        <location evidence="4">Bacterial flagellum</location>
    </subcellularLocation>
</comment>
<dbReference type="SUPFAM" id="SSF64518">
    <property type="entry name" value="Phase 1 flagellin"/>
    <property type="match status" value="1"/>
</dbReference>
<reference evidence="7 8" key="1">
    <citation type="submission" date="2024-11" db="EMBL/GenBank/DDBJ databases">
        <authorList>
            <person name="Heng Y.C."/>
            <person name="Lim A.C.H."/>
            <person name="Lee J.K.Y."/>
            <person name="Kittelmann S."/>
        </authorList>
    </citation>
    <scope>NUCLEOTIDE SEQUENCE [LARGE SCALE GENOMIC DNA]</scope>
    <source>
        <strain evidence="7 8">WILCCON 0202</strain>
    </source>
</reference>
<dbReference type="InterPro" id="IPR042187">
    <property type="entry name" value="Flagellin_C_sub2"/>
</dbReference>
<evidence type="ECO:0000256" key="4">
    <source>
        <dbReference type="RuleBase" id="RU362073"/>
    </source>
</evidence>
<keyword evidence="4" id="KW-0964">Secreted</keyword>
<name>A0ABW8TVA5_9CLOT</name>
<comment type="caution">
    <text evidence="7">The sequence shown here is derived from an EMBL/GenBank/DDBJ whole genome shotgun (WGS) entry which is preliminary data.</text>
</comment>
<dbReference type="Proteomes" id="UP001623661">
    <property type="component" value="Unassembled WGS sequence"/>
</dbReference>
<evidence type="ECO:0000313" key="8">
    <source>
        <dbReference type="Proteomes" id="UP001623661"/>
    </source>
</evidence>
<dbReference type="Pfam" id="PF00700">
    <property type="entry name" value="Flagellin_C"/>
    <property type="match status" value="1"/>
</dbReference>
<evidence type="ECO:0000256" key="1">
    <source>
        <dbReference type="ARBA" id="ARBA00005709"/>
    </source>
</evidence>
<organism evidence="7 8">
    <name type="scientific">Candidatus Clostridium radicumherbarum</name>
    <dbReference type="NCBI Taxonomy" id="3381662"/>
    <lineage>
        <taxon>Bacteria</taxon>
        <taxon>Bacillati</taxon>
        <taxon>Bacillota</taxon>
        <taxon>Clostridia</taxon>
        <taxon>Eubacteriales</taxon>
        <taxon>Clostridiaceae</taxon>
        <taxon>Clostridium</taxon>
    </lineage>
</organism>
<dbReference type="InterPro" id="IPR001029">
    <property type="entry name" value="Flagellin_N"/>
</dbReference>
<accession>A0ABW8TVA5</accession>
<evidence type="ECO:0000259" key="6">
    <source>
        <dbReference type="Pfam" id="PF00700"/>
    </source>
</evidence>
<keyword evidence="3 4" id="KW-0975">Bacterial flagellum</keyword>
<dbReference type="PANTHER" id="PTHR42792:SF2">
    <property type="entry name" value="FLAGELLIN"/>
    <property type="match status" value="1"/>
</dbReference>
<dbReference type="Gene3D" id="6.10.10.10">
    <property type="entry name" value="Flagellar export chaperone, C-terminal domain"/>
    <property type="match status" value="1"/>
</dbReference>
<evidence type="ECO:0000256" key="2">
    <source>
        <dbReference type="ARBA" id="ARBA00020110"/>
    </source>
</evidence>
<keyword evidence="7" id="KW-0966">Cell projection</keyword>
<dbReference type="InterPro" id="IPR046358">
    <property type="entry name" value="Flagellin_C"/>
</dbReference>
<sequence length="283" mass="30593">MRLLHNLASLNIYNEQTKALQRQSVALGRISSGVKVNSAKDDPIAISQSERLRMQIRGLQMASKNTQDGMSMMQTAEGALGSITDALQRIRELTVQAGSGSNSLQDNANIKTEIDQMLKTVNDAAENMEFNGVKLLANSSTTISMATGANVGDKVDIPLFNLALYKPDGSIDGTSNISSLTGINVTTNSTANDISVIDDAIKNVLSISSKYGSLENRFESTYSNLNELSDRMEGADSNLRDADIADEMMEYSKDSILSEAGTALMAQTNKLPQDVLRILQNMK</sequence>
<keyword evidence="7" id="KW-0969">Cilium</keyword>
<comment type="similarity">
    <text evidence="1 4">Belongs to the bacterial flagellin family.</text>
</comment>
<feature type="domain" description="Flagellin N-terminal" evidence="5">
    <location>
        <begin position="5"/>
        <end position="141"/>
    </location>
</feature>
<feature type="domain" description="Flagellin C-terminal" evidence="6">
    <location>
        <begin position="194"/>
        <end position="279"/>
    </location>
</feature>
<gene>
    <name evidence="7" type="ORF">ACJDUH_16380</name>
</gene>
<dbReference type="Pfam" id="PF00669">
    <property type="entry name" value="Flagellin_N"/>
    <property type="match status" value="1"/>
</dbReference>
<dbReference type="Gene3D" id="1.20.1330.10">
    <property type="entry name" value="f41 fragment of flagellin, N-terminal domain"/>
    <property type="match status" value="1"/>
</dbReference>
<evidence type="ECO:0000256" key="3">
    <source>
        <dbReference type="ARBA" id="ARBA00023143"/>
    </source>
</evidence>
<dbReference type="InterPro" id="IPR001492">
    <property type="entry name" value="Flagellin"/>
</dbReference>
<keyword evidence="7" id="KW-0282">Flagellum</keyword>
<dbReference type="RefSeq" id="WP_406766280.1">
    <property type="nucleotide sequence ID" value="NZ_JBJHZY010000004.1"/>
</dbReference>
<dbReference type="PANTHER" id="PTHR42792">
    <property type="entry name" value="FLAGELLIN"/>
    <property type="match status" value="1"/>
</dbReference>
<dbReference type="PRINTS" id="PR00207">
    <property type="entry name" value="FLAGELLIN"/>
</dbReference>
<proteinExistence type="inferred from homology"/>
<dbReference type="EMBL" id="JBJHZY010000004">
    <property type="protein sequence ID" value="MFL0269655.1"/>
    <property type="molecule type" value="Genomic_DNA"/>
</dbReference>
<keyword evidence="8" id="KW-1185">Reference proteome</keyword>
<protein>
    <recommendedName>
        <fullName evidence="2 4">Flagellin</fullName>
    </recommendedName>
</protein>
<evidence type="ECO:0000313" key="7">
    <source>
        <dbReference type="EMBL" id="MFL0269655.1"/>
    </source>
</evidence>
<comment type="function">
    <text evidence="4">Flagellin is the subunit protein which polymerizes to form the filaments of bacterial flagella.</text>
</comment>